<dbReference type="Proteomes" id="UP000005239">
    <property type="component" value="Unassembled WGS sequence"/>
</dbReference>
<protein>
    <submittedName>
        <fullName evidence="1">Uncharacterized protein</fullName>
    </submittedName>
</protein>
<dbReference type="EnsemblMetazoa" id="PPA46346.1">
    <property type="protein sequence ID" value="PPA46346.1"/>
    <property type="gene ID" value="WBGene00284715"/>
</dbReference>
<proteinExistence type="predicted"/>
<keyword evidence="2" id="KW-1185">Reference proteome</keyword>
<name>A0A2A6CDM0_PRIPA</name>
<evidence type="ECO:0000313" key="2">
    <source>
        <dbReference type="Proteomes" id="UP000005239"/>
    </source>
</evidence>
<reference evidence="1" key="2">
    <citation type="submission" date="2022-06" db="UniProtKB">
        <authorList>
            <consortium name="EnsemblMetazoa"/>
        </authorList>
    </citation>
    <scope>IDENTIFICATION</scope>
    <source>
        <strain evidence="1">PS312</strain>
    </source>
</reference>
<evidence type="ECO:0000313" key="1">
    <source>
        <dbReference type="EnsemblMetazoa" id="PPA46346.1"/>
    </source>
</evidence>
<gene>
    <name evidence="1" type="primary">WBGene00284715</name>
</gene>
<accession>A0A8R1V536</accession>
<reference evidence="2" key="1">
    <citation type="journal article" date="2008" name="Nat. Genet.">
        <title>The Pristionchus pacificus genome provides a unique perspective on nematode lifestyle and parasitism.</title>
        <authorList>
            <person name="Dieterich C."/>
            <person name="Clifton S.W."/>
            <person name="Schuster L.N."/>
            <person name="Chinwalla A."/>
            <person name="Delehaunty K."/>
            <person name="Dinkelacker I."/>
            <person name="Fulton L."/>
            <person name="Fulton R."/>
            <person name="Godfrey J."/>
            <person name="Minx P."/>
            <person name="Mitreva M."/>
            <person name="Roeseler W."/>
            <person name="Tian H."/>
            <person name="Witte H."/>
            <person name="Yang S.P."/>
            <person name="Wilson R.K."/>
            <person name="Sommer R.J."/>
        </authorList>
    </citation>
    <scope>NUCLEOTIDE SEQUENCE [LARGE SCALE GENOMIC DNA]</scope>
    <source>
        <strain evidence="2">PS312</strain>
    </source>
</reference>
<accession>A0A2A6CDM0</accession>
<dbReference type="AlphaFoldDB" id="A0A2A6CDM0"/>
<organism evidence="1 2">
    <name type="scientific">Pristionchus pacificus</name>
    <name type="common">Parasitic nematode worm</name>
    <dbReference type="NCBI Taxonomy" id="54126"/>
    <lineage>
        <taxon>Eukaryota</taxon>
        <taxon>Metazoa</taxon>
        <taxon>Ecdysozoa</taxon>
        <taxon>Nematoda</taxon>
        <taxon>Chromadorea</taxon>
        <taxon>Rhabditida</taxon>
        <taxon>Rhabditina</taxon>
        <taxon>Diplogasteromorpha</taxon>
        <taxon>Diplogasteroidea</taxon>
        <taxon>Neodiplogasteridae</taxon>
        <taxon>Pristionchus</taxon>
    </lineage>
</organism>
<sequence>MMGNSSHSPPTDIEGRNRIGTEPGWAAAREDREEELSLGLQYDGILALGSIAGRDEGIAVVEHGHRLHRHPVHVVPYASMGSDKVQWVPSSHIADVFNERLDGKRAIDEEEGERADG</sequence>